<sequence>MVTTIQLNDLMAESIKYHWSTNVFEVCPDCVRGHEQRFCNGKTMVSFKICDKHHSTSHSSDGRPTYDEAALQELRRVIHLIHSPVLSSKAEREAAVIATQIISPKPQNAWAPKAEKAFPRIAYEHMSGCARSPDPDTIVISPTAIELMDKAAEDRFNEIRQQMIVDPLRYDNDVLDLEQVRLSNCVNASPTTKQTYTLRCNGEYRNDLDDVLIIDPEATNGVAPSVHGYAVLDMDGVNDERRATFDTNGLPLPIPVSFTYRSLKFVIGMAEQGKTTEQALIMNCWLRIRCAKRAEAERQRRLGLDDQEDEDEE</sequence>
<evidence type="ECO:0000313" key="1">
    <source>
        <dbReference type="EMBL" id="KIV96808.1"/>
    </source>
</evidence>
<proteinExistence type="predicted"/>
<dbReference type="HOGENOM" id="CLU_062271_0_0_1"/>
<dbReference type="RefSeq" id="XP_016228382.1">
    <property type="nucleotide sequence ID" value="XM_016364733.1"/>
</dbReference>
<name>A0A0D2ACZ4_EXOME</name>
<dbReference type="Proteomes" id="UP000054302">
    <property type="component" value="Unassembled WGS sequence"/>
</dbReference>
<accession>A0A0D2ACZ4</accession>
<dbReference type="GeneID" id="27318469"/>
<evidence type="ECO:0000313" key="2">
    <source>
        <dbReference type="Proteomes" id="UP000054302"/>
    </source>
</evidence>
<reference evidence="1 2" key="1">
    <citation type="submission" date="2015-01" db="EMBL/GenBank/DDBJ databases">
        <title>The Genome Sequence of Exophiala mesophila CBS40295.</title>
        <authorList>
            <consortium name="The Broad Institute Genomics Platform"/>
            <person name="Cuomo C."/>
            <person name="de Hoog S."/>
            <person name="Gorbushina A."/>
            <person name="Stielow B."/>
            <person name="Teixiera M."/>
            <person name="Abouelleil A."/>
            <person name="Chapman S.B."/>
            <person name="Priest M."/>
            <person name="Young S.K."/>
            <person name="Wortman J."/>
            <person name="Nusbaum C."/>
            <person name="Birren B."/>
        </authorList>
    </citation>
    <scope>NUCLEOTIDE SEQUENCE [LARGE SCALE GENOMIC DNA]</scope>
    <source>
        <strain evidence="1 2">CBS 40295</strain>
    </source>
</reference>
<keyword evidence="2" id="KW-1185">Reference proteome</keyword>
<dbReference type="EMBL" id="KN847520">
    <property type="protein sequence ID" value="KIV96808.1"/>
    <property type="molecule type" value="Genomic_DNA"/>
</dbReference>
<dbReference type="OrthoDB" id="4109395at2759"/>
<dbReference type="AlphaFoldDB" id="A0A0D2ACZ4"/>
<protein>
    <submittedName>
        <fullName evidence="1">Uncharacterized protein</fullName>
    </submittedName>
</protein>
<gene>
    <name evidence="1" type="ORF">PV10_00624</name>
</gene>
<organism evidence="1 2">
    <name type="scientific">Exophiala mesophila</name>
    <name type="common">Black yeast-like fungus</name>
    <dbReference type="NCBI Taxonomy" id="212818"/>
    <lineage>
        <taxon>Eukaryota</taxon>
        <taxon>Fungi</taxon>
        <taxon>Dikarya</taxon>
        <taxon>Ascomycota</taxon>
        <taxon>Pezizomycotina</taxon>
        <taxon>Eurotiomycetes</taxon>
        <taxon>Chaetothyriomycetidae</taxon>
        <taxon>Chaetothyriales</taxon>
        <taxon>Herpotrichiellaceae</taxon>
        <taxon>Exophiala</taxon>
    </lineage>
</organism>
<dbReference type="VEuPathDB" id="FungiDB:PV10_00624"/>